<keyword evidence="2" id="KW-1133">Transmembrane helix</keyword>
<keyword evidence="2" id="KW-0472">Membrane</keyword>
<accession>A0A9P7B2D5</accession>
<evidence type="ECO:0000256" key="2">
    <source>
        <dbReference type="SAM" id="Phobius"/>
    </source>
</evidence>
<evidence type="ECO:0000256" key="1">
    <source>
        <dbReference type="SAM" id="MobiDB-lite"/>
    </source>
</evidence>
<feature type="transmembrane region" description="Helical" evidence="2">
    <location>
        <begin position="117"/>
        <end position="138"/>
    </location>
</feature>
<dbReference type="OrthoDB" id="2555959at2759"/>
<feature type="compositionally biased region" description="Pro residues" evidence="1">
    <location>
        <begin position="49"/>
        <end position="58"/>
    </location>
</feature>
<protein>
    <submittedName>
        <fullName evidence="3">Uncharacterized protein</fullName>
    </submittedName>
</protein>
<keyword evidence="2" id="KW-0812">Transmembrane</keyword>
<gene>
    <name evidence="3" type="ORF">C6P46_001573</name>
</gene>
<sequence>MFAVRSSCARCWRAGPQRALATNAAAPRHRSSPSSKPTPEQLLQQHPAFRPPAAPAPSLPKRRATPPTSARQLPPPPPVRPRPAVREPPLVERARQKTVGERSVWESYLVLPWNVRLALWLGIAAFATVGLYAGDYFYPVEEDELERALEAEKAKMASSSSRAEL</sequence>
<organism evidence="3 4">
    <name type="scientific">Rhodotorula mucilaginosa</name>
    <name type="common">Yeast</name>
    <name type="synonym">Rhodotorula rubra</name>
    <dbReference type="NCBI Taxonomy" id="5537"/>
    <lineage>
        <taxon>Eukaryota</taxon>
        <taxon>Fungi</taxon>
        <taxon>Dikarya</taxon>
        <taxon>Basidiomycota</taxon>
        <taxon>Pucciniomycotina</taxon>
        <taxon>Microbotryomycetes</taxon>
        <taxon>Sporidiobolales</taxon>
        <taxon>Sporidiobolaceae</taxon>
        <taxon>Rhodotorula</taxon>
    </lineage>
</organism>
<dbReference type="Proteomes" id="UP000777482">
    <property type="component" value="Unassembled WGS sequence"/>
</dbReference>
<reference evidence="3 4" key="1">
    <citation type="submission" date="2020-11" db="EMBL/GenBank/DDBJ databases">
        <title>Kefir isolates.</title>
        <authorList>
            <person name="Marcisauskas S."/>
            <person name="Kim Y."/>
            <person name="Blasche S."/>
        </authorList>
    </citation>
    <scope>NUCLEOTIDE SEQUENCE [LARGE SCALE GENOMIC DNA]</scope>
    <source>
        <strain evidence="3 4">KR</strain>
    </source>
</reference>
<name>A0A9P7B2D5_RHOMI</name>
<keyword evidence="4" id="KW-1185">Reference proteome</keyword>
<feature type="region of interest" description="Disordered" evidence="1">
    <location>
        <begin position="13"/>
        <end position="93"/>
    </location>
</feature>
<proteinExistence type="predicted"/>
<evidence type="ECO:0000313" key="3">
    <source>
        <dbReference type="EMBL" id="KAG0654598.1"/>
    </source>
</evidence>
<dbReference type="AlphaFoldDB" id="A0A9P7B2D5"/>
<evidence type="ECO:0000313" key="4">
    <source>
        <dbReference type="Proteomes" id="UP000777482"/>
    </source>
</evidence>
<dbReference type="EMBL" id="PUHQ01000144">
    <property type="protein sequence ID" value="KAG0654598.1"/>
    <property type="molecule type" value="Genomic_DNA"/>
</dbReference>
<comment type="caution">
    <text evidence="3">The sequence shown here is derived from an EMBL/GenBank/DDBJ whole genome shotgun (WGS) entry which is preliminary data.</text>
</comment>